<protein>
    <recommendedName>
        <fullName evidence="5">Secreted protein</fullName>
    </recommendedName>
</protein>
<feature type="transmembrane region" description="Helical" evidence="2">
    <location>
        <begin position="53"/>
        <end position="74"/>
    </location>
</feature>
<dbReference type="STRING" id="1386089.N865_09350"/>
<keyword evidence="2" id="KW-1133">Transmembrane helix</keyword>
<organism evidence="3 4">
    <name type="scientific">Intrasporangium oryzae NRRL B-24470</name>
    <dbReference type="NCBI Taxonomy" id="1386089"/>
    <lineage>
        <taxon>Bacteria</taxon>
        <taxon>Bacillati</taxon>
        <taxon>Actinomycetota</taxon>
        <taxon>Actinomycetes</taxon>
        <taxon>Micrococcales</taxon>
        <taxon>Intrasporangiaceae</taxon>
        <taxon>Intrasporangium</taxon>
    </lineage>
</organism>
<evidence type="ECO:0008006" key="5">
    <source>
        <dbReference type="Google" id="ProtNLM"/>
    </source>
</evidence>
<dbReference type="AlphaFoldDB" id="W9GC58"/>
<keyword evidence="2" id="KW-0812">Transmembrane</keyword>
<feature type="transmembrane region" description="Helical" evidence="2">
    <location>
        <begin position="219"/>
        <end position="238"/>
    </location>
</feature>
<evidence type="ECO:0000256" key="2">
    <source>
        <dbReference type="SAM" id="Phobius"/>
    </source>
</evidence>
<evidence type="ECO:0000256" key="1">
    <source>
        <dbReference type="SAM" id="MobiDB-lite"/>
    </source>
</evidence>
<dbReference type="eggNOG" id="COG5278">
    <property type="taxonomic scope" value="Bacteria"/>
</dbReference>
<feature type="transmembrane region" description="Helical" evidence="2">
    <location>
        <begin position="410"/>
        <end position="429"/>
    </location>
</feature>
<gene>
    <name evidence="3" type="ORF">N865_09350</name>
</gene>
<feature type="region of interest" description="Disordered" evidence="1">
    <location>
        <begin position="1"/>
        <end position="34"/>
    </location>
</feature>
<name>W9GC58_9MICO</name>
<feature type="transmembrane region" description="Helical" evidence="2">
    <location>
        <begin position="245"/>
        <end position="265"/>
    </location>
</feature>
<keyword evidence="4" id="KW-1185">Reference proteome</keyword>
<dbReference type="PATRIC" id="fig|1386089.3.peg.129"/>
<dbReference type="Proteomes" id="UP000019489">
    <property type="component" value="Unassembled WGS sequence"/>
</dbReference>
<sequence length="440" mass="45545">MTSAPTTNIPVSIPAGRPTPPTPSTPRTISGSVPGARSIANRLLHGTPGRMRLLALVAVIAALALGGVCANALVGSRAAVERAANNTAQVVRAQSIHVELLRADALATNAFLVGGLESPENRAKYDASMASVATTIAEAAAAQPADGTALGALSADVQTYAALVEQARSNNRQGLPVGAQYLKQASAGLRSDAIPIVTQIVASNEQRAKDEFARAGSTTLLLVGLVSLLVLAGVAVWLARRTHRYLNVSLTGAIVLLVVAFFVAWSTISGVGASTAQVQSGNYDRAVQLATVRTAANDARSNESLTLIARGSGTAFEKAWKANDTTVTDKVRALGDDALTTAWTAYGSIHQRIRQLDDSGKWDDAVALSTDSSTNGAGGAFESFDKTVTQERDVASRDAVSELQGLGGPALLLAIAIGLASLAASWLIVRGMGQRIEEYK</sequence>
<feature type="compositionally biased region" description="Polar residues" evidence="1">
    <location>
        <begin position="1"/>
        <end position="10"/>
    </location>
</feature>
<proteinExistence type="predicted"/>
<evidence type="ECO:0000313" key="4">
    <source>
        <dbReference type="Proteomes" id="UP000019489"/>
    </source>
</evidence>
<accession>W9GC58</accession>
<evidence type="ECO:0000313" key="3">
    <source>
        <dbReference type="EMBL" id="EWT03640.1"/>
    </source>
</evidence>
<dbReference type="OrthoDB" id="3218196at2"/>
<dbReference type="EMBL" id="AWSA01000001">
    <property type="protein sequence ID" value="EWT03640.1"/>
    <property type="molecule type" value="Genomic_DNA"/>
</dbReference>
<keyword evidence="2" id="KW-0472">Membrane</keyword>
<dbReference type="RefSeq" id="WP_034800386.1">
    <property type="nucleotide sequence ID" value="NZ_AWSA01000001.1"/>
</dbReference>
<reference evidence="3 4" key="1">
    <citation type="submission" date="2013-08" db="EMBL/GenBank/DDBJ databases">
        <title>Intrasporangium oryzae NRRL B-24470.</title>
        <authorList>
            <person name="Liu H."/>
            <person name="Wang G."/>
        </authorList>
    </citation>
    <scope>NUCLEOTIDE SEQUENCE [LARGE SCALE GENOMIC DNA]</scope>
    <source>
        <strain evidence="3 4">NRRL B-24470</strain>
    </source>
</reference>
<comment type="caution">
    <text evidence="3">The sequence shown here is derived from an EMBL/GenBank/DDBJ whole genome shotgun (WGS) entry which is preliminary data.</text>
</comment>